<proteinExistence type="predicted"/>
<name>A0A2S6IAL5_9BACT</name>
<reference evidence="3 4" key="1">
    <citation type="submission" date="2018-02" db="EMBL/GenBank/DDBJ databases">
        <title>Genomic Encyclopedia of Archaeal and Bacterial Type Strains, Phase II (KMG-II): from individual species to whole genera.</title>
        <authorList>
            <person name="Goeker M."/>
        </authorList>
    </citation>
    <scope>NUCLEOTIDE SEQUENCE [LARGE SCALE GENOMIC DNA]</scope>
    <source>
        <strain evidence="3 4">DSM 29526</strain>
    </source>
</reference>
<evidence type="ECO:0000313" key="4">
    <source>
        <dbReference type="Proteomes" id="UP000237662"/>
    </source>
</evidence>
<feature type="chain" id="PRO_5015466081" description="Type IX secretion system protein PorV domain-containing protein" evidence="1">
    <location>
        <begin position="24"/>
        <end position="403"/>
    </location>
</feature>
<dbReference type="NCBIfam" id="NF033710">
    <property type="entry name" value="T9SS_OM_PorV"/>
    <property type="match status" value="1"/>
</dbReference>
<evidence type="ECO:0000259" key="2">
    <source>
        <dbReference type="Pfam" id="PF19572"/>
    </source>
</evidence>
<organism evidence="3 4">
    <name type="scientific">Neolewinella xylanilytica</name>
    <dbReference type="NCBI Taxonomy" id="1514080"/>
    <lineage>
        <taxon>Bacteria</taxon>
        <taxon>Pseudomonadati</taxon>
        <taxon>Bacteroidota</taxon>
        <taxon>Saprospiria</taxon>
        <taxon>Saprospirales</taxon>
        <taxon>Lewinellaceae</taxon>
        <taxon>Neolewinella</taxon>
    </lineage>
</organism>
<dbReference type="AlphaFoldDB" id="A0A2S6IAL5"/>
<dbReference type="Gene3D" id="2.40.160.60">
    <property type="entry name" value="Outer membrane protein transport protein (OMPP1/FadL/TodX)"/>
    <property type="match status" value="1"/>
</dbReference>
<keyword evidence="1" id="KW-0732">Signal</keyword>
<protein>
    <recommendedName>
        <fullName evidence="2">Type IX secretion system protein PorV domain-containing protein</fullName>
    </recommendedName>
</protein>
<dbReference type="NCBIfam" id="NF033709">
    <property type="entry name" value="PorV_fam"/>
    <property type="match status" value="1"/>
</dbReference>
<dbReference type="EMBL" id="PTJC01000005">
    <property type="protein sequence ID" value="PPK88540.1"/>
    <property type="molecule type" value="Genomic_DNA"/>
</dbReference>
<dbReference type="InterPro" id="IPR047799">
    <property type="entry name" value="T9SS_OM_PorV"/>
</dbReference>
<feature type="signal peptide" evidence="1">
    <location>
        <begin position="1"/>
        <end position="23"/>
    </location>
</feature>
<comment type="caution">
    <text evidence="3">The sequence shown here is derived from an EMBL/GenBank/DDBJ whole genome shotgun (WGS) entry which is preliminary data.</text>
</comment>
<feature type="domain" description="Type IX secretion system protein PorV" evidence="2">
    <location>
        <begin position="47"/>
        <end position="282"/>
    </location>
</feature>
<keyword evidence="4" id="KW-1185">Reference proteome</keyword>
<dbReference type="SUPFAM" id="SSF56935">
    <property type="entry name" value="Porins"/>
    <property type="match status" value="1"/>
</dbReference>
<dbReference type="OrthoDB" id="9758448at2"/>
<sequence length="403" mass="42928">MQQLFPKLLALLLLGGLSPALYAQGRTACVTGPDGNVAPGTGGPCVNTVVSAVPFLRITPDARGAAMGDAGVALSPDANAMHYNASRLAFTDQETALSATYTPWLQALGLNDVYLAYLSGFKQLDENQTIGASLRYFSLGDILYTDIRGESLGTGKPNEFEFAAAYARRLTPNLGLSITAKYINSNLAAGQEVNGQVIEAGQSVAADLGVSYRSEPIGPSGNILAIGGAITNIGSKISYTLDTIRDFLPANLGVGVAYTMNLDQYNQITITGETNKLLVPTPCPDGATNCTRTQTEVDDLSPISGILTSFSDAPDGFGEELREFTWSVGAEYWYAQQFAVRAGYFHEDGTKGGRRYLTAGLGLKYNIFGINLSYLVPTSNQRNPLDNTLRFSLLFDFGAETEG</sequence>
<dbReference type="RefSeq" id="WP_146088742.1">
    <property type="nucleotide sequence ID" value="NZ_PTJC01000005.1"/>
</dbReference>
<dbReference type="InterPro" id="IPR045741">
    <property type="entry name" value="PorV"/>
</dbReference>
<dbReference type="Pfam" id="PF19572">
    <property type="entry name" value="PorV"/>
    <property type="match status" value="1"/>
</dbReference>
<evidence type="ECO:0000256" key="1">
    <source>
        <dbReference type="SAM" id="SignalP"/>
    </source>
</evidence>
<gene>
    <name evidence="3" type="ORF">CLV84_1508</name>
</gene>
<dbReference type="Proteomes" id="UP000237662">
    <property type="component" value="Unassembled WGS sequence"/>
</dbReference>
<accession>A0A2S6IAL5</accession>
<evidence type="ECO:0000313" key="3">
    <source>
        <dbReference type="EMBL" id="PPK88540.1"/>
    </source>
</evidence>